<dbReference type="PANTHER" id="PTHR30509:SF9">
    <property type="entry name" value="MULTIDRUG RESISTANCE PROTEIN MDTO"/>
    <property type="match status" value="1"/>
</dbReference>
<evidence type="ECO:0000313" key="8">
    <source>
        <dbReference type="EMBL" id="GEM79136.1"/>
    </source>
</evidence>
<keyword evidence="4 7" id="KW-0812">Transmembrane</keyword>
<evidence type="ECO:0000256" key="5">
    <source>
        <dbReference type="ARBA" id="ARBA00022989"/>
    </source>
</evidence>
<evidence type="ECO:0000256" key="2">
    <source>
        <dbReference type="ARBA" id="ARBA00022448"/>
    </source>
</evidence>
<gene>
    <name evidence="8" type="ORF">VSU01S_13810</name>
</gene>
<evidence type="ECO:0000313" key="9">
    <source>
        <dbReference type="Proteomes" id="UP000321113"/>
    </source>
</evidence>
<feature type="transmembrane region" description="Helical" evidence="7">
    <location>
        <begin position="430"/>
        <end position="451"/>
    </location>
</feature>
<dbReference type="AlphaFoldDB" id="A0A511QQF8"/>
<keyword evidence="5 7" id="KW-1133">Transmembrane helix</keyword>
<dbReference type="Pfam" id="PF04632">
    <property type="entry name" value="FUSC"/>
    <property type="match status" value="1"/>
</dbReference>
<protein>
    <submittedName>
        <fullName evidence="8">Fusaric acid resistance protein</fullName>
    </submittedName>
</protein>
<feature type="transmembrane region" description="Helical" evidence="7">
    <location>
        <begin position="308"/>
        <end position="325"/>
    </location>
</feature>
<comment type="subcellular location">
    <subcellularLocation>
        <location evidence="1">Cell membrane</location>
        <topology evidence="1">Multi-pass membrane protein</topology>
    </subcellularLocation>
</comment>
<feature type="transmembrane region" description="Helical" evidence="7">
    <location>
        <begin position="355"/>
        <end position="374"/>
    </location>
</feature>
<evidence type="ECO:0000256" key="1">
    <source>
        <dbReference type="ARBA" id="ARBA00004651"/>
    </source>
</evidence>
<evidence type="ECO:0000256" key="3">
    <source>
        <dbReference type="ARBA" id="ARBA00022475"/>
    </source>
</evidence>
<feature type="transmembrane region" description="Helical" evidence="7">
    <location>
        <begin position="380"/>
        <end position="396"/>
    </location>
</feature>
<dbReference type="EMBL" id="BJXK01000004">
    <property type="protein sequence ID" value="GEM79136.1"/>
    <property type="molecule type" value="Genomic_DNA"/>
</dbReference>
<sequence>MIGVFTLSRSTQDAIKVALSVSLSICLALWFGWDKPYWAGIAVIVAAANESYSHSIRKGINRLLGTIFGVVCAGLLLMYFPQDHLMFIFCFSLLLAVCSFMGSHKKFGYAFTITFTVCTLVASMGSFDGANTFNIAILRIQETVLGLFVFSVVFSLLWPQKTEDNFFELLTPTTENLTRKLAQRSSTDTESDDDFAQQQQANLSKLKAILDLPLNGSYRLRYERAAWRVIVQTIEILEVLAELPKATHAVEGIDIHDGQHLLTKAIANPMETKGELQQWLKLVESKYTIPKVKYSAFDLPLETRLANVVRSLSILLTGLVVWWYVPIPGAYMMPMMCAIFANVLVSLPNSAIGQAFIGMAVWAVIFLTQYVLILPELTELWQLAGFYFINVFLVWRGTAKPSLALQKLLGVNLLLVMTMSAMYLTPSYSLMTPITMITVMSLGLSIGAFYIKLYRNL</sequence>
<dbReference type="GO" id="GO:0005886">
    <property type="term" value="C:plasma membrane"/>
    <property type="evidence" value="ECO:0007669"/>
    <property type="project" value="UniProtKB-SubCell"/>
</dbReference>
<feature type="transmembrane region" description="Helical" evidence="7">
    <location>
        <begin position="85"/>
        <end position="102"/>
    </location>
</feature>
<comment type="caution">
    <text evidence="8">The sequence shown here is derived from an EMBL/GenBank/DDBJ whole genome shotgun (WGS) entry which is preliminary data.</text>
</comment>
<dbReference type="Proteomes" id="UP000321113">
    <property type="component" value="Unassembled WGS sequence"/>
</dbReference>
<keyword evidence="6 7" id="KW-0472">Membrane</keyword>
<evidence type="ECO:0000256" key="7">
    <source>
        <dbReference type="SAM" id="Phobius"/>
    </source>
</evidence>
<keyword evidence="2" id="KW-0813">Transport</keyword>
<evidence type="ECO:0000256" key="4">
    <source>
        <dbReference type="ARBA" id="ARBA00022692"/>
    </source>
</evidence>
<accession>A0A511QQF8</accession>
<dbReference type="OrthoDB" id="5750541at2"/>
<feature type="transmembrane region" description="Helical" evidence="7">
    <location>
        <begin position="109"/>
        <end position="127"/>
    </location>
</feature>
<evidence type="ECO:0000256" key="6">
    <source>
        <dbReference type="ARBA" id="ARBA00023136"/>
    </source>
</evidence>
<keyword evidence="3" id="KW-1003">Cell membrane</keyword>
<feature type="transmembrane region" description="Helical" evidence="7">
    <location>
        <begin position="60"/>
        <end position="79"/>
    </location>
</feature>
<dbReference type="RefSeq" id="WP_119008441.1">
    <property type="nucleotide sequence ID" value="NZ_BJXK01000004.1"/>
</dbReference>
<name>A0A511QQF8_9VIBR</name>
<dbReference type="InterPro" id="IPR006726">
    <property type="entry name" value="PHBA_efflux_AaeB/fusaric-R"/>
</dbReference>
<dbReference type="PANTHER" id="PTHR30509">
    <property type="entry name" value="P-HYDROXYBENZOIC ACID EFFLUX PUMP SUBUNIT-RELATED"/>
    <property type="match status" value="1"/>
</dbReference>
<reference evidence="8 9" key="1">
    <citation type="submission" date="2019-07" db="EMBL/GenBank/DDBJ databases">
        <title>Whole genome shotgun sequence of Vibrio superstes NBRC 103154.</title>
        <authorList>
            <person name="Hosoyama A."/>
            <person name="Uohara A."/>
            <person name="Ohji S."/>
            <person name="Ichikawa N."/>
        </authorList>
    </citation>
    <scope>NUCLEOTIDE SEQUENCE [LARGE SCALE GENOMIC DNA]</scope>
    <source>
        <strain evidence="8 9">NBRC 103154</strain>
    </source>
</reference>
<organism evidence="8 9">
    <name type="scientific">Vibrio superstes NBRC 103154</name>
    <dbReference type="NCBI Taxonomy" id="1219062"/>
    <lineage>
        <taxon>Bacteria</taxon>
        <taxon>Pseudomonadati</taxon>
        <taxon>Pseudomonadota</taxon>
        <taxon>Gammaproteobacteria</taxon>
        <taxon>Vibrionales</taxon>
        <taxon>Vibrionaceae</taxon>
        <taxon>Vibrio</taxon>
    </lineage>
</organism>
<proteinExistence type="predicted"/>
<feature type="transmembrane region" description="Helical" evidence="7">
    <location>
        <begin position="133"/>
        <end position="158"/>
    </location>
</feature>
<keyword evidence="9" id="KW-1185">Reference proteome</keyword>
<dbReference type="GO" id="GO:0022857">
    <property type="term" value="F:transmembrane transporter activity"/>
    <property type="evidence" value="ECO:0007669"/>
    <property type="project" value="InterPro"/>
</dbReference>